<comment type="subcellular location">
    <subcellularLocation>
        <location evidence="8">Cytoplasm</location>
    </subcellularLocation>
</comment>
<dbReference type="EMBL" id="MFYX01000156">
    <property type="protein sequence ID" value="OGJ99991.1"/>
    <property type="molecule type" value="Genomic_DNA"/>
</dbReference>
<dbReference type="Gene3D" id="3.40.50.10050">
    <property type="entry name" value="Translation initiation factor IF- 2, domain 3"/>
    <property type="match status" value="1"/>
</dbReference>
<dbReference type="GO" id="GO:0005737">
    <property type="term" value="C:cytoplasm"/>
    <property type="evidence" value="ECO:0007669"/>
    <property type="project" value="UniProtKB-SubCell"/>
</dbReference>
<dbReference type="PANTHER" id="PTHR43381:SF5">
    <property type="entry name" value="TR-TYPE G DOMAIN-CONTAINING PROTEIN"/>
    <property type="match status" value="1"/>
</dbReference>
<dbReference type="SUPFAM" id="SSF52540">
    <property type="entry name" value="P-loop containing nucleoside triphosphate hydrolases"/>
    <property type="match status" value="1"/>
</dbReference>
<dbReference type="CDD" id="cd03692">
    <property type="entry name" value="mtIF2_IVc"/>
    <property type="match status" value="1"/>
</dbReference>
<evidence type="ECO:0000256" key="7">
    <source>
        <dbReference type="ARBA" id="ARBA00025162"/>
    </source>
</evidence>
<dbReference type="HAMAP" id="MF_00100_B">
    <property type="entry name" value="IF_2_B"/>
    <property type="match status" value="1"/>
</dbReference>
<feature type="binding site" evidence="8">
    <location>
        <begin position="428"/>
        <end position="435"/>
    </location>
    <ligand>
        <name>GTP</name>
        <dbReference type="ChEBI" id="CHEBI:37565"/>
    </ligand>
</feature>
<keyword evidence="8" id="KW-0963">Cytoplasm</keyword>
<feature type="compositionally biased region" description="Basic residues" evidence="11">
    <location>
        <begin position="284"/>
        <end position="294"/>
    </location>
</feature>
<dbReference type="FunFam" id="2.40.30.10:FF:000008">
    <property type="entry name" value="Translation initiation factor IF-2"/>
    <property type="match status" value="1"/>
</dbReference>
<evidence type="ECO:0000256" key="11">
    <source>
        <dbReference type="SAM" id="MobiDB-lite"/>
    </source>
</evidence>
<evidence type="ECO:0000256" key="1">
    <source>
        <dbReference type="ARBA" id="ARBA00007733"/>
    </source>
</evidence>
<gene>
    <name evidence="8" type="primary">infB</name>
    <name evidence="13" type="ORF">A2519_13535</name>
</gene>
<dbReference type="NCBIfam" id="TIGR00487">
    <property type="entry name" value="IF-2"/>
    <property type="match status" value="1"/>
</dbReference>
<dbReference type="InterPro" id="IPR015760">
    <property type="entry name" value="TIF_IF2"/>
</dbReference>
<evidence type="ECO:0000256" key="9">
    <source>
        <dbReference type="RuleBase" id="RU000644"/>
    </source>
</evidence>
<dbReference type="InterPro" id="IPR000795">
    <property type="entry name" value="T_Tr_GTP-bd_dom"/>
</dbReference>
<dbReference type="Pfam" id="PF00009">
    <property type="entry name" value="GTP_EFTU"/>
    <property type="match status" value="1"/>
</dbReference>
<dbReference type="SUPFAM" id="SSF50447">
    <property type="entry name" value="Translation proteins"/>
    <property type="match status" value="2"/>
</dbReference>
<feature type="region of interest" description="Disordered" evidence="11">
    <location>
        <begin position="1"/>
        <end position="50"/>
    </location>
</feature>
<feature type="binding site" evidence="8">
    <location>
        <begin position="528"/>
        <end position="531"/>
    </location>
    <ligand>
        <name>GTP</name>
        <dbReference type="ChEBI" id="CHEBI:37565"/>
    </ligand>
</feature>
<dbReference type="GO" id="GO:0003924">
    <property type="term" value="F:GTPase activity"/>
    <property type="evidence" value="ECO:0007669"/>
    <property type="project" value="UniProtKB-UniRule"/>
</dbReference>
<dbReference type="Proteomes" id="UP000179243">
    <property type="component" value="Unassembled WGS sequence"/>
</dbReference>
<dbReference type="InterPro" id="IPR023115">
    <property type="entry name" value="TIF_IF2_dom3"/>
</dbReference>
<dbReference type="FunFam" id="3.40.50.10050:FF:000001">
    <property type="entry name" value="Translation initiation factor IF-2"/>
    <property type="match status" value="1"/>
</dbReference>
<organism evidence="13 14">
    <name type="scientific">Candidatus Raymondbacteria bacterium RIFOXYD12_FULL_49_13</name>
    <dbReference type="NCBI Taxonomy" id="1817890"/>
    <lineage>
        <taxon>Bacteria</taxon>
        <taxon>Raymondiibacteriota</taxon>
    </lineage>
</organism>
<dbReference type="Pfam" id="PF22042">
    <property type="entry name" value="EF-G_D2"/>
    <property type="match status" value="1"/>
</dbReference>
<dbReference type="InterPro" id="IPR044145">
    <property type="entry name" value="IF2_II"/>
</dbReference>
<feature type="domain" description="Tr-type G" evidence="12">
    <location>
        <begin position="419"/>
        <end position="588"/>
    </location>
</feature>
<keyword evidence="5 8" id="KW-0648">Protein biosynthesis</keyword>
<dbReference type="CDD" id="cd01887">
    <property type="entry name" value="IF2_eIF5B"/>
    <property type="match status" value="1"/>
</dbReference>
<dbReference type="NCBIfam" id="TIGR00231">
    <property type="entry name" value="small_GTP"/>
    <property type="match status" value="1"/>
</dbReference>
<evidence type="ECO:0000256" key="2">
    <source>
        <dbReference type="ARBA" id="ARBA00020675"/>
    </source>
</evidence>
<feature type="region of interest" description="G-domain" evidence="8">
    <location>
        <begin position="422"/>
        <end position="570"/>
    </location>
</feature>
<dbReference type="InterPro" id="IPR009000">
    <property type="entry name" value="Transl_B-barrel_sf"/>
</dbReference>
<keyword evidence="3 8" id="KW-0396">Initiation factor</keyword>
<dbReference type="GO" id="GO:0005525">
    <property type="term" value="F:GTP binding"/>
    <property type="evidence" value="ECO:0007669"/>
    <property type="project" value="UniProtKB-KW"/>
</dbReference>
<evidence type="ECO:0000259" key="12">
    <source>
        <dbReference type="PROSITE" id="PS51722"/>
    </source>
</evidence>
<comment type="similarity">
    <text evidence="1 8 9">Belongs to the TRAFAC class translation factor GTPase superfamily. Classic translation factor GTPase family. IF-2 subfamily.</text>
</comment>
<feature type="compositionally biased region" description="Basic residues" evidence="11">
    <location>
        <begin position="18"/>
        <end position="32"/>
    </location>
</feature>
<evidence type="ECO:0000313" key="14">
    <source>
        <dbReference type="Proteomes" id="UP000179243"/>
    </source>
</evidence>
<comment type="caution">
    <text evidence="13">The sequence shown here is derived from an EMBL/GenBank/DDBJ whole genome shotgun (WGS) entry which is preliminary data.</text>
</comment>
<evidence type="ECO:0000256" key="6">
    <source>
        <dbReference type="ARBA" id="ARBA00023134"/>
    </source>
</evidence>
<dbReference type="InterPro" id="IPR005225">
    <property type="entry name" value="Small_GTP-bd"/>
</dbReference>
<feature type="compositionally biased region" description="Basic and acidic residues" evidence="11">
    <location>
        <begin position="8"/>
        <end position="17"/>
    </location>
</feature>
<dbReference type="FunFam" id="3.40.50.300:FF:000019">
    <property type="entry name" value="Translation initiation factor IF-2"/>
    <property type="match status" value="1"/>
</dbReference>
<dbReference type="PANTHER" id="PTHR43381">
    <property type="entry name" value="TRANSLATION INITIATION FACTOR IF-2-RELATED"/>
    <property type="match status" value="1"/>
</dbReference>
<reference evidence="13 14" key="1">
    <citation type="journal article" date="2016" name="Nat. Commun.">
        <title>Thousands of microbial genomes shed light on interconnected biogeochemical processes in an aquifer system.</title>
        <authorList>
            <person name="Anantharaman K."/>
            <person name="Brown C.T."/>
            <person name="Hug L.A."/>
            <person name="Sharon I."/>
            <person name="Castelle C.J."/>
            <person name="Probst A.J."/>
            <person name="Thomas B.C."/>
            <person name="Singh A."/>
            <person name="Wilkins M.J."/>
            <person name="Karaoz U."/>
            <person name="Brodie E.L."/>
            <person name="Williams K.H."/>
            <person name="Hubbard S.S."/>
            <person name="Banfield J.F."/>
        </authorList>
    </citation>
    <scope>NUCLEOTIDE SEQUENCE [LARGE SCALE GENOMIC DNA]</scope>
</reference>
<keyword evidence="10" id="KW-0175">Coiled coil</keyword>
<comment type="function">
    <text evidence="7 8 9">One of the essential components for the initiation of protein synthesis. Protects formylmethionyl-tRNA from spontaneous hydrolysis and promotes its binding to the 30S ribosomal subunits. Also involved in the hydrolysis of GTP during the formation of the 70S ribosomal complex.</text>
</comment>
<evidence type="ECO:0000256" key="5">
    <source>
        <dbReference type="ARBA" id="ARBA00022917"/>
    </source>
</evidence>
<feature type="region of interest" description="Disordered" evidence="11">
    <location>
        <begin position="262"/>
        <end position="297"/>
    </location>
</feature>
<dbReference type="Pfam" id="PF04760">
    <property type="entry name" value="IF2_N"/>
    <property type="match status" value="1"/>
</dbReference>
<protein>
    <recommendedName>
        <fullName evidence="2 8">Translation initiation factor IF-2</fullName>
    </recommendedName>
</protein>
<dbReference type="InterPro" id="IPR000178">
    <property type="entry name" value="TF_IF2_bacterial-like"/>
</dbReference>
<proteinExistence type="inferred from homology"/>
<dbReference type="GO" id="GO:0003743">
    <property type="term" value="F:translation initiation factor activity"/>
    <property type="evidence" value="ECO:0007669"/>
    <property type="project" value="UniProtKB-UniRule"/>
</dbReference>
<dbReference type="FunFam" id="2.40.30.10:FF:000054">
    <property type="entry name" value="Translation initiation factor IF-2"/>
    <property type="match status" value="1"/>
</dbReference>
<evidence type="ECO:0000313" key="13">
    <source>
        <dbReference type="EMBL" id="OGJ99991.1"/>
    </source>
</evidence>
<dbReference type="InterPro" id="IPR027417">
    <property type="entry name" value="P-loop_NTPase"/>
</dbReference>
<feature type="compositionally biased region" description="Basic and acidic residues" evidence="11">
    <location>
        <begin position="153"/>
        <end position="199"/>
    </location>
</feature>
<dbReference type="InterPro" id="IPR036925">
    <property type="entry name" value="TIF_IF2_dom3_sf"/>
</dbReference>
<dbReference type="CDD" id="cd03702">
    <property type="entry name" value="IF2_mtIF2_II"/>
    <property type="match status" value="1"/>
</dbReference>
<dbReference type="InterPro" id="IPR053905">
    <property type="entry name" value="EF-G-like_DII"/>
</dbReference>
<evidence type="ECO:0000256" key="3">
    <source>
        <dbReference type="ARBA" id="ARBA00022540"/>
    </source>
</evidence>
<evidence type="ECO:0000256" key="4">
    <source>
        <dbReference type="ARBA" id="ARBA00022741"/>
    </source>
</evidence>
<feature type="region of interest" description="Disordered" evidence="11">
    <location>
        <begin position="122"/>
        <end position="199"/>
    </location>
</feature>
<evidence type="ECO:0000256" key="8">
    <source>
        <dbReference type="HAMAP-Rule" id="MF_00100"/>
    </source>
</evidence>
<dbReference type="SUPFAM" id="SSF52156">
    <property type="entry name" value="Initiation factor IF2/eIF5b, domain 3"/>
    <property type="match status" value="1"/>
</dbReference>
<name>A0A1F7F053_UNCRA</name>
<dbReference type="Pfam" id="PF11987">
    <property type="entry name" value="IF-2"/>
    <property type="match status" value="1"/>
</dbReference>
<dbReference type="InterPro" id="IPR006847">
    <property type="entry name" value="IF2_N"/>
</dbReference>
<evidence type="ECO:0000256" key="10">
    <source>
        <dbReference type="SAM" id="Coils"/>
    </source>
</evidence>
<dbReference type="PROSITE" id="PS51722">
    <property type="entry name" value="G_TR_2"/>
    <property type="match status" value="1"/>
</dbReference>
<accession>A0A1F7F053</accession>
<feature type="compositionally biased region" description="Basic and acidic residues" evidence="11">
    <location>
        <begin position="122"/>
        <end position="131"/>
    </location>
</feature>
<dbReference type="Gene3D" id="2.40.30.10">
    <property type="entry name" value="Translation factors"/>
    <property type="match status" value="2"/>
</dbReference>
<sequence>MAVKKKTAKAEPAEKKEPAKKKTVQKTVKKGAAKPADISTAQSPPPAEIELNEEELLLAEKDIFGSFGSPSSPVVAAPKRGIIKRSSVARKDETAGVPVLGKRVLDEKKITIIRKETLAKAKEEEEKHEAELAAAPQPQEVKEEKMSAAYKVGGREKPDDKAEAVRRHIFELKEQEKKKKEREEKQKKHEEKKEERFEVKQQAPFEKAIVVIREDEPGTGPKAVSYKEFDASAVVDDADKYEEVEQVVEEVIEEVEYEEEAVRTPITAPKKKSEDEYRSEFGGQKRRRRKKKKKQQVDILATKDAVKRTLAQINVESTASRKRYKKAGESGEGEVEETNVVKVSEFMSVAEIAGVLNVKPADIIAACMKLGLMVAINHRLDFDTVAAVVDEFGFKAELMEEYAEDTIVQEKDDPADLVKRPPVVTVMGHVDHGKTSLLDFIRKTNVVGGESGGITQHIGAYRVLTRHGYVTFLDTPGHEAFATMRARGARVTDLVVLVVAADSNVMPQTIESIDHAKAAGVKIIVAINKMDLPTANPQQIKNQLAQHGVIVEDFGGATVAVEISCKTGQNIEKLLDMLALESDLLELKANPKRKALGTIIESRLDSQLGVVVSLLVNNGTLHRGDNFVTGSQYGRVKVMTDEHGVRIDESGPCTPVQVLGLNGVPRAGDNFTVVESEQDAREIALKRSQAEKERERRRIKHMSLDELYDEIKIGGVRDVNLIIKGDVDGSVEALSGALQNLSTDKIKISIVHKSVGAIKESDIQLAAATNAVIIGFHVYPNSKVRELAQSEGVDLRVYRIIYEAVEEMEKALKGMLEPTIREVVTGEAEVRDLFKISNVGVIAGTSVTTGVVKRNSMARILRDSKVVFETKIVSLKRLKDDASEVKAGFECGIGLDGFNDLKVGDFIQTFESQRIPQQE</sequence>
<dbReference type="Gene3D" id="3.40.50.300">
    <property type="entry name" value="P-loop containing nucleotide triphosphate hydrolases"/>
    <property type="match status" value="1"/>
</dbReference>
<keyword evidence="6 8" id="KW-0342">GTP-binding</keyword>
<keyword evidence="4 8" id="KW-0547">Nucleotide-binding</keyword>
<dbReference type="AlphaFoldDB" id="A0A1F7F053"/>
<feature type="binding site" evidence="8">
    <location>
        <begin position="474"/>
        <end position="478"/>
    </location>
    <ligand>
        <name>GTP</name>
        <dbReference type="ChEBI" id="CHEBI:37565"/>
    </ligand>
</feature>
<feature type="coiled-coil region" evidence="10">
    <location>
        <begin position="673"/>
        <end position="705"/>
    </location>
</feature>